<gene>
    <name evidence="2" type="ORF">BITS_0075</name>
</gene>
<comment type="caution">
    <text evidence="2">The sequence shown here is derived from an EMBL/GenBank/DDBJ whole genome shotgun (WGS) entry which is preliminary data.</text>
</comment>
<evidence type="ECO:0000313" key="2">
    <source>
        <dbReference type="EMBL" id="KFJ05415.1"/>
    </source>
</evidence>
<dbReference type="Proteomes" id="UP000029080">
    <property type="component" value="Unassembled WGS sequence"/>
</dbReference>
<dbReference type="InterPro" id="IPR025576">
    <property type="entry name" value="YwiC"/>
</dbReference>
<keyword evidence="3" id="KW-1185">Reference proteome</keyword>
<sequence length="237" mass="25795">MWLSDQPGAWLFAMSPVIASLIVVRFDVLALWIAVAWNMCYFVQFTAARWFKSHGRSRYAKPMVVYEVIALLIGFPLLMMHPELLWWAPAYIVFATTSFIASSLRKERSLWSNAAQVAAASCMAVVVLASINNDAARGWNIAAGFALVQFGCVLYVKTMIREYGKASYLTASLVWHIALVIIGFAVSPVLGALACALLARAVTFPLAARKHRIKPSIVGAGETVATILAIGCIVAAL</sequence>
<evidence type="ECO:0000256" key="1">
    <source>
        <dbReference type="SAM" id="Phobius"/>
    </source>
</evidence>
<feature type="transmembrane region" description="Helical" evidence="1">
    <location>
        <begin position="63"/>
        <end position="80"/>
    </location>
</feature>
<dbReference type="STRING" id="356829.BITS_0075"/>
<protein>
    <submittedName>
        <fullName evidence="2">Membrane spanning protein</fullName>
    </submittedName>
</protein>
<keyword evidence="1" id="KW-0812">Transmembrane</keyword>
<dbReference type="eggNOG" id="ENOG502ZBRV">
    <property type="taxonomic scope" value="Bacteria"/>
</dbReference>
<proteinExistence type="predicted"/>
<accession>A0A087ECB4</accession>
<feature type="transmembrane region" description="Helical" evidence="1">
    <location>
        <begin position="217"/>
        <end position="236"/>
    </location>
</feature>
<feature type="transmembrane region" description="Helical" evidence="1">
    <location>
        <begin position="137"/>
        <end position="156"/>
    </location>
</feature>
<keyword evidence="1" id="KW-0472">Membrane</keyword>
<evidence type="ECO:0000313" key="3">
    <source>
        <dbReference type="Proteomes" id="UP000029080"/>
    </source>
</evidence>
<feature type="transmembrane region" description="Helical" evidence="1">
    <location>
        <begin position="30"/>
        <end position="51"/>
    </location>
</feature>
<dbReference type="EMBL" id="JGZU01000015">
    <property type="protein sequence ID" value="KFJ05415.1"/>
    <property type="molecule type" value="Genomic_DNA"/>
</dbReference>
<feature type="transmembrane region" description="Helical" evidence="1">
    <location>
        <begin position="7"/>
        <end position="24"/>
    </location>
</feature>
<feature type="transmembrane region" description="Helical" evidence="1">
    <location>
        <begin position="168"/>
        <end position="185"/>
    </location>
</feature>
<dbReference type="AlphaFoldDB" id="A0A087ECB4"/>
<organism evidence="2 3">
    <name type="scientific">Bifidobacterium tsurumiense</name>
    <dbReference type="NCBI Taxonomy" id="356829"/>
    <lineage>
        <taxon>Bacteria</taxon>
        <taxon>Bacillati</taxon>
        <taxon>Actinomycetota</taxon>
        <taxon>Actinomycetes</taxon>
        <taxon>Bifidobacteriales</taxon>
        <taxon>Bifidobacteriaceae</taxon>
        <taxon>Bifidobacterium</taxon>
    </lineage>
</organism>
<dbReference type="Pfam" id="PF14256">
    <property type="entry name" value="YwiC"/>
    <property type="match status" value="1"/>
</dbReference>
<reference evidence="2 3" key="1">
    <citation type="submission" date="2014-03" db="EMBL/GenBank/DDBJ databases">
        <title>Genomics of Bifidobacteria.</title>
        <authorList>
            <person name="Ventura M."/>
            <person name="Milani C."/>
            <person name="Lugli G.A."/>
        </authorList>
    </citation>
    <scope>NUCLEOTIDE SEQUENCE [LARGE SCALE GENOMIC DNA]</scope>
    <source>
        <strain evidence="2 3">JCM 13495</strain>
    </source>
</reference>
<feature type="transmembrane region" description="Helical" evidence="1">
    <location>
        <begin position="111"/>
        <end position="131"/>
    </location>
</feature>
<feature type="transmembrane region" description="Helical" evidence="1">
    <location>
        <begin position="86"/>
        <end position="104"/>
    </location>
</feature>
<name>A0A087ECB4_9BIFI</name>
<keyword evidence="1" id="KW-1133">Transmembrane helix</keyword>